<sequence length="66" mass="7318">MNTEPTLAGRWPALWMSAAPQLGRSVGLVELTCQHKNREVLVEGPEITIRPVGTRRRAAVPDDRRG</sequence>
<dbReference type="Proteomes" id="UP000305546">
    <property type="component" value="Unassembled WGS sequence"/>
</dbReference>
<keyword evidence="2" id="KW-1185">Reference proteome</keyword>
<name>A0A5C4LR09_9PSEU</name>
<organism evidence="1 2">
    <name type="scientific">Amycolatopsis alkalitolerans</name>
    <dbReference type="NCBI Taxonomy" id="2547244"/>
    <lineage>
        <taxon>Bacteria</taxon>
        <taxon>Bacillati</taxon>
        <taxon>Actinomycetota</taxon>
        <taxon>Actinomycetes</taxon>
        <taxon>Pseudonocardiales</taxon>
        <taxon>Pseudonocardiaceae</taxon>
        <taxon>Amycolatopsis</taxon>
    </lineage>
</organism>
<comment type="caution">
    <text evidence="1">The sequence shown here is derived from an EMBL/GenBank/DDBJ whole genome shotgun (WGS) entry which is preliminary data.</text>
</comment>
<reference evidence="1 2" key="1">
    <citation type="submission" date="2019-06" db="EMBL/GenBank/DDBJ databases">
        <title>Amycolatopsis alkalitolerans sp. nov., isolated from Gastrodia elata Blume.</title>
        <authorList>
            <person name="Narsing Rao M.P."/>
            <person name="Li W.J."/>
        </authorList>
    </citation>
    <scope>NUCLEOTIDE SEQUENCE [LARGE SCALE GENOMIC DNA]</scope>
    <source>
        <strain evidence="1 2">SYSUP0005</strain>
    </source>
</reference>
<dbReference type="EMBL" id="VDFW01000046">
    <property type="protein sequence ID" value="TNC20073.1"/>
    <property type="molecule type" value="Genomic_DNA"/>
</dbReference>
<proteinExistence type="predicted"/>
<protein>
    <submittedName>
        <fullName evidence="1">Uncharacterized protein</fullName>
    </submittedName>
</protein>
<accession>A0A5C4LR09</accession>
<evidence type="ECO:0000313" key="2">
    <source>
        <dbReference type="Proteomes" id="UP000305546"/>
    </source>
</evidence>
<evidence type="ECO:0000313" key="1">
    <source>
        <dbReference type="EMBL" id="TNC20073.1"/>
    </source>
</evidence>
<dbReference type="AlphaFoldDB" id="A0A5C4LR09"/>
<gene>
    <name evidence="1" type="ORF">FG385_31590</name>
</gene>